<organism evidence="2 3">
    <name type="scientific">Portunus trituberculatus</name>
    <name type="common">Swimming crab</name>
    <name type="synonym">Neptunus trituberculatus</name>
    <dbReference type="NCBI Taxonomy" id="210409"/>
    <lineage>
        <taxon>Eukaryota</taxon>
        <taxon>Metazoa</taxon>
        <taxon>Ecdysozoa</taxon>
        <taxon>Arthropoda</taxon>
        <taxon>Crustacea</taxon>
        <taxon>Multicrustacea</taxon>
        <taxon>Malacostraca</taxon>
        <taxon>Eumalacostraca</taxon>
        <taxon>Eucarida</taxon>
        <taxon>Decapoda</taxon>
        <taxon>Pleocyemata</taxon>
        <taxon>Brachyura</taxon>
        <taxon>Eubrachyura</taxon>
        <taxon>Portunoidea</taxon>
        <taxon>Portunidae</taxon>
        <taxon>Portuninae</taxon>
        <taxon>Portunus</taxon>
    </lineage>
</organism>
<evidence type="ECO:0000313" key="2">
    <source>
        <dbReference type="EMBL" id="MPC77527.1"/>
    </source>
</evidence>
<sequence>MPPLAESSAPPAMTNPSGYSGQRRDTVGMCTTPRGCLRSALSSGLETTSSFSQALQTTMLGYGNQKHMKRWAL</sequence>
<keyword evidence="3" id="KW-1185">Reference proteome</keyword>
<name>A0A5B7I7Q7_PORTR</name>
<reference evidence="2 3" key="1">
    <citation type="submission" date="2019-05" db="EMBL/GenBank/DDBJ databases">
        <title>Another draft genome of Portunus trituberculatus and its Hox gene families provides insights of decapod evolution.</title>
        <authorList>
            <person name="Jeong J.-H."/>
            <person name="Song I."/>
            <person name="Kim S."/>
            <person name="Choi T."/>
            <person name="Kim D."/>
            <person name="Ryu S."/>
            <person name="Kim W."/>
        </authorList>
    </citation>
    <scope>NUCLEOTIDE SEQUENCE [LARGE SCALE GENOMIC DNA]</scope>
    <source>
        <tissue evidence="2">Muscle</tissue>
    </source>
</reference>
<comment type="caution">
    <text evidence="2">The sequence shown here is derived from an EMBL/GenBank/DDBJ whole genome shotgun (WGS) entry which is preliminary data.</text>
</comment>
<proteinExistence type="predicted"/>
<evidence type="ECO:0000256" key="1">
    <source>
        <dbReference type="SAM" id="MobiDB-lite"/>
    </source>
</evidence>
<gene>
    <name evidence="2" type="ORF">E2C01_071984</name>
</gene>
<protein>
    <submittedName>
        <fullName evidence="2">Uncharacterized protein</fullName>
    </submittedName>
</protein>
<accession>A0A5B7I7Q7</accession>
<dbReference type="AlphaFoldDB" id="A0A5B7I7Q7"/>
<evidence type="ECO:0000313" key="3">
    <source>
        <dbReference type="Proteomes" id="UP000324222"/>
    </source>
</evidence>
<dbReference type="Proteomes" id="UP000324222">
    <property type="component" value="Unassembled WGS sequence"/>
</dbReference>
<dbReference type="EMBL" id="VSRR010046068">
    <property type="protein sequence ID" value="MPC77527.1"/>
    <property type="molecule type" value="Genomic_DNA"/>
</dbReference>
<feature type="region of interest" description="Disordered" evidence="1">
    <location>
        <begin position="1"/>
        <end position="27"/>
    </location>
</feature>